<feature type="domain" description="FAD-binding" evidence="7">
    <location>
        <begin position="6"/>
        <end position="339"/>
    </location>
</feature>
<organism evidence="8">
    <name type="scientific">uncultured organism</name>
    <dbReference type="NCBI Taxonomy" id="155900"/>
    <lineage>
        <taxon>unclassified sequences</taxon>
        <taxon>environmental samples</taxon>
    </lineage>
</organism>
<dbReference type="PANTHER" id="PTHR43876:SF7">
    <property type="entry name" value="UBIQUINONE BIOSYNTHESIS MONOOXYGENASE COQ6, MITOCHONDRIAL"/>
    <property type="match status" value="1"/>
</dbReference>
<accession>A0A5B8RBZ8</accession>
<evidence type="ECO:0000256" key="4">
    <source>
        <dbReference type="ARBA" id="ARBA00022827"/>
    </source>
</evidence>
<dbReference type="EMBL" id="MN079129">
    <property type="protein sequence ID" value="QEA06181.1"/>
    <property type="molecule type" value="Genomic_DNA"/>
</dbReference>
<sequence>MRRDEYDLLVQGGGMIGLATALAAADGGARVALLDREPPRPWQGGEVRQRVSALNLASERLLTGLGVWPEILAERAGRFEAIHAEDAASEARVRFEAADAGLAHLGHIVENELVCAMLAARAPQAGVSRLAPGAIAEWTPEAEGLDVRLEDGRRLRTRLLVGADGAGSAVRTRAGIHARVAPYGQEAVVANVTTGARHGHAARQRFLEGGPLAFLPLADGRCSIVWSLPADEAEVTAGLSDAAFTTLLDEAGGSLVGGIESVGPRARFPLRRLHAERYIDERVALVGDAAHVIHPLAGQGANLGFRDAATLAEGVVTALAAGRDPGGRGLLRRYERARRGDNHAMQLAMDAFHAAFTRHDPLLVRLRGAGFGTADRVPPLRRAFMRAATGLAGELPALMRTPGVAA</sequence>
<proteinExistence type="inferred from homology"/>
<name>A0A5B8RBZ8_9ZZZZ</name>
<comment type="cofactor">
    <cofactor evidence="1">
        <name>FAD</name>
        <dbReference type="ChEBI" id="CHEBI:57692"/>
    </cofactor>
</comment>
<evidence type="ECO:0000259" key="7">
    <source>
        <dbReference type="Pfam" id="PF01494"/>
    </source>
</evidence>
<evidence type="ECO:0000256" key="1">
    <source>
        <dbReference type="ARBA" id="ARBA00001974"/>
    </source>
</evidence>
<protein>
    <submittedName>
        <fullName evidence="8">2-octaprenylphenol hydroxylase</fullName>
        <ecNumber evidence="8">1.14.13.-</ecNumber>
    </submittedName>
</protein>
<dbReference type="PRINTS" id="PR00420">
    <property type="entry name" value="RNGMNOXGNASE"/>
</dbReference>
<dbReference type="Pfam" id="PF01494">
    <property type="entry name" value="FAD_binding_3"/>
    <property type="match status" value="1"/>
</dbReference>
<dbReference type="InterPro" id="IPR051205">
    <property type="entry name" value="UbiH/COQ6_monooxygenase"/>
</dbReference>
<dbReference type="EC" id="1.14.13.-" evidence="8"/>
<gene>
    <name evidence="8" type="primary">ubiI</name>
    <name evidence="8" type="ORF">KBTEX_02511</name>
</gene>
<dbReference type="GO" id="GO:0071949">
    <property type="term" value="F:FAD binding"/>
    <property type="evidence" value="ECO:0007669"/>
    <property type="project" value="InterPro"/>
</dbReference>
<dbReference type="NCBIfam" id="TIGR01988">
    <property type="entry name" value="Ubi-OHases"/>
    <property type="match status" value="1"/>
</dbReference>
<comment type="similarity">
    <text evidence="2">Belongs to the UbiH/COQ6 family.</text>
</comment>
<dbReference type="GO" id="GO:0004497">
    <property type="term" value="F:monooxygenase activity"/>
    <property type="evidence" value="ECO:0007669"/>
    <property type="project" value="UniProtKB-KW"/>
</dbReference>
<evidence type="ECO:0000256" key="6">
    <source>
        <dbReference type="ARBA" id="ARBA00023033"/>
    </source>
</evidence>
<dbReference type="GO" id="GO:0016705">
    <property type="term" value="F:oxidoreductase activity, acting on paired donors, with incorporation or reduction of molecular oxygen"/>
    <property type="evidence" value="ECO:0007669"/>
    <property type="project" value="InterPro"/>
</dbReference>
<reference evidence="8" key="1">
    <citation type="submission" date="2019-06" db="EMBL/GenBank/DDBJ databases">
        <authorList>
            <person name="Murdoch R.W."/>
            <person name="Fathepure B."/>
        </authorList>
    </citation>
    <scope>NUCLEOTIDE SEQUENCE</scope>
</reference>
<evidence type="ECO:0000313" key="8">
    <source>
        <dbReference type="EMBL" id="QEA06181.1"/>
    </source>
</evidence>
<dbReference type="PROSITE" id="PS01304">
    <property type="entry name" value="UBIH"/>
    <property type="match status" value="1"/>
</dbReference>
<keyword evidence="3" id="KW-0285">Flavoprotein</keyword>
<keyword evidence="6" id="KW-0503">Monooxygenase</keyword>
<dbReference type="InterPro" id="IPR018168">
    <property type="entry name" value="Ubi_Hdrlase_CS"/>
</dbReference>
<dbReference type="InterPro" id="IPR002938">
    <property type="entry name" value="FAD-bd"/>
</dbReference>
<dbReference type="InterPro" id="IPR036188">
    <property type="entry name" value="FAD/NAD-bd_sf"/>
</dbReference>
<evidence type="ECO:0000256" key="3">
    <source>
        <dbReference type="ARBA" id="ARBA00022630"/>
    </source>
</evidence>
<keyword evidence="4" id="KW-0274">FAD</keyword>
<dbReference type="FunFam" id="3.50.50.60:FF:000021">
    <property type="entry name" value="Ubiquinone biosynthesis monooxygenase COQ6"/>
    <property type="match status" value="1"/>
</dbReference>
<dbReference type="PANTHER" id="PTHR43876">
    <property type="entry name" value="UBIQUINONE BIOSYNTHESIS MONOOXYGENASE COQ6, MITOCHONDRIAL"/>
    <property type="match status" value="1"/>
</dbReference>
<dbReference type="InterPro" id="IPR010971">
    <property type="entry name" value="UbiH/COQ6"/>
</dbReference>
<evidence type="ECO:0000256" key="5">
    <source>
        <dbReference type="ARBA" id="ARBA00023002"/>
    </source>
</evidence>
<dbReference type="AlphaFoldDB" id="A0A5B8RBZ8"/>
<dbReference type="SUPFAM" id="SSF51905">
    <property type="entry name" value="FAD/NAD(P)-binding domain"/>
    <property type="match status" value="1"/>
</dbReference>
<evidence type="ECO:0000256" key="2">
    <source>
        <dbReference type="ARBA" id="ARBA00005349"/>
    </source>
</evidence>
<dbReference type="Gene3D" id="3.50.50.60">
    <property type="entry name" value="FAD/NAD(P)-binding domain"/>
    <property type="match status" value="2"/>
</dbReference>
<dbReference type="GO" id="GO:0006744">
    <property type="term" value="P:ubiquinone biosynthetic process"/>
    <property type="evidence" value="ECO:0007669"/>
    <property type="project" value="InterPro"/>
</dbReference>
<keyword evidence="5 8" id="KW-0560">Oxidoreductase</keyword>